<evidence type="ECO:0000256" key="1">
    <source>
        <dbReference type="SAM" id="MobiDB-lite"/>
    </source>
</evidence>
<evidence type="ECO:0000313" key="3">
    <source>
        <dbReference type="EMBL" id="TQV79143.1"/>
    </source>
</evidence>
<accession>A0A545TPK0</accession>
<feature type="region of interest" description="Disordered" evidence="1">
    <location>
        <begin position="1"/>
        <end position="23"/>
    </location>
</feature>
<keyword evidence="4" id="KW-1185">Reference proteome</keyword>
<evidence type="ECO:0000313" key="4">
    <source>
        <dbReference type="Proteomes" id="UP000315252"/>
    </source>
</evidence>
<proteinExistence type="predicted"/>
<comment type="caution">
    <text evidence="3">The sequence shown here is derived from an EMBL/GenBank/DDBJ whole genome shotgun (WGS) entry which is preliminary data.</text>
</comment>
<keyword evidence="2" id="KW-0472">Membrane</keyword>
<dbReference type="OrthoDB" id="9784811at2"/>
<dbReference type="CDD" id="cd10936">
    <property type="entry name" value="CE4_DAC2"/>
    <property type="match status" value="1"/>
</dbReference>
<dbReference type="AlphaFoldDB" id="A0A545TPK0"/>
<dbReference type="Gene3D" id="3.20.20.370">
    <property type="entry name" value="Glycoside hydrolase/deacetylase"/>
    <property type="match status" value="1"/>
</dbReference>
<dbReference type="EMBL" id="VHSH01000005">
    <property type="protein sequence ID" value="TQV79143.1"/>
    <property type="molecule type" value="Genomic_DNA"/>
</dbReference>
<name>A0A545TPK0_9PROT</name>
<feature type="region of interest" description="Disordered" evidence="1">
    <location>
        <begin position="60"/>
        <end position="105"/>
    </location>
</feature>
<dbReference type="GO" id="GO:0005975">
    <property type="term" value="P:carbohydrate metabolic process"/>
    <property type="evidence" value="ECO:0007669"/>
    <property type="project" value="InterPro"/>
</dbReference>
<keyword evidence="2" id="KW-1133">Transmembrane helix</keyword>
<gene>
    <name evidence="3" type="ORF">FKG95_15875</name>
</gene>
<reference evidence="3 4" key="1">
    <citation type="submission" date="2019-06" db="EMBL/GenBank/DDBJ databases">
        <title>Whole genome sequence for Rhodospirillaceae sp. R148.</title>
        <authorList>
            <person name="Wang G."/>
        </authorList>
    </citation>
    <scope>NUCLEOTIDE SEQUENCE [LARGE SCALE GENOMIC DNA]</scope>
    <source>
        <strain evidence="3 4">R148</strain>
    </source>
</reference>
<keyword evidence="2" id="KW-0812">Transmembrane</keyword>
<dbReference type="Proteomes" id="UP000315252">
    <property type="component" value="Unassembled WGS sequence"/>
</dbReference>
<feature type="transmembrane region" description="Helical" evidence="2">
    <location>
        <begin position="32"/>
        <end position="54"/>
    </location>
</feature>
<dbReference type="PANTHER" id="PTHR30105">
    <property type="entry name" value="UNCHARACTERIZED YIBQ-RELATED"/>
    <property type="match status" value="1"/>
</dbReference>
<feature type="compositionally biased region" description="Low complexity" evidence="1">
    <location>
        <begin position="65"/>
        <end position="84"/>
    </location>
</feature>
<evidence type="ECO:0000256" key="2">
    <source>
        <dbReference type="SAM" id="Phobius"/>
    </source>
</evidence>
<dbReference type="InterPro" id="IPR011330">
    <property type="entry name" value="Glyco_hydro/deAcase_b/a-brl"/>
</dbReference>
<feature type="region of interest" description="Disordered" evidence="1">
    <location>
        <begin position="117"/>
        <end position="162"/>
    </location>
</feature>
<sequence length="452" mass="48864">MESESLTVAGKAKKKQEKQRASGPRALSWLKILLPALALPVVVIGGLYAGVVLLDEAAEPPEPEVSPAAPESPTESAASSTAEPQTALVPRPQRPVEPLDMDKLRITDTVVSDTRVEIEKLPGNSQLDSVPQEKTAGPEVVQTSEPDKVPSPVAGPETPPEPQTEIAAIESPATLQNPVKPETSENQGQAQVIPPLWLRNATAPRANRGQPMIAVVIDDIGPNLRNARRSVTLPAPLTLAFLPYANHLEDLTTKASQAGHELMVHMPMEPKESSQNPGENALLTELGPEELKRRIRWNLERFSGYVGVNNHMGSKFTGSGPGMRLVMSELSKRGLLFLDSRTNAQSQAEQAAALFRVPFAQRDIFIDNDHTNPDAIRAQLAKLEEQARSRGYAVGISHPHDKTLEVLAEWLPEARKRGFALVPISEIVKQRLQLARAGAAQDPNAGSKSGQP</sequence>
<dbReference type="PANTHER" id="PTHR30105:SF2">
    <property type="entry name" value="DIVERGENT POLYSACCHARIDE DEACETYLASE SUPERFAMILY"/>
    <property type="match status" value="1"/>
</dbReference>
<dbReference type="InterPro" id="IPR006837">
    <property type="entry name" value="Divergent_DAC"/>
</dbReference>
<protein>
    <submittedName>
        <fullName evidence="3">Divergent polysaccharide deacetylase family protein</fullName>
    </submittedName>
</protein>
<dbReference type="Pfam" id="PF04748">
    <property type="entry name" value="Polysacc_deac_2"/>
    <property type="match status" value="1"/>
</dbReference>
<organism evidence="3 4">
    <name type="scientific">Denitrobaculum tricleocarpae</name>
    <dbReference type="NCBI Taxonomy" id="2591009"/>
    <lineage>
        <taxon>Bacteria</taxon>
        <taxon>Pseudomonadati</taxon>
        <taxon>Pseudomonadota</taxon>
        <taxon>Alphaproteobacteria</taxon>
        <taxon>Rhodospirillales</taxon>
        <taxon>Rhodospirillaceae</taxon>
        <taxon>Denitrobaculum</taxon>
    </lineage>
</organism>
<dbReference type="RefSeq" id="WP_142897367.1">
    <property type="nucleotide sequence ID" value="NZ_ML660056.1"/>
</dbReference>
<dbReference type="SUPFAM" id="SSF88713">
    <property type="entry name" value="Glycoside hydrolase/deacetylase"/>
    <property type="match status" value="1"/>
</dbReference>